<dbReference type="PANTHER" id="PTHR12313">
    <property type="entry name" value="E3 UBIQUITIN-PROTEIN LIGASE RNF5-RELATED"/>
    <property type="match status" value="1"/>
</dbReference>
<evidence type="ECO:0000256" key="10">
    <source>
        <dbReference type="PROSITE-ProRule" id="PRU00175"/>
    </source>
</evidence>
<comment type="function">
    <text evidence="11">E3 ubiquitin-protein ligase.</text>
</comment>
<feature type="region of interest" description="Disordered" evidence="12">
    <location>
        <begin position="13"/>
        <end position="32"/>
    </location>
</feature>
<evidence type="ECO:0000313" key="15">
    <source>
        <dbReference type="Proteomes" id="UP001345219"/>
    </source>
</evidence>
<dbReference type="GO" id="GO:0061630">
    <property type="term" value="F:ubiquitin protein ligase activity"/>
    <property type="evidence" value="ECO:0007669"/>
    <property type="project" value="UniProtKB-UniRule"/>
</dbReference>
<dbReference type="PROSITE" id="PS50089">
    <property type="entry name" value="ZF_RING_2"/>
    <property type="match status" value="1"/>
</dbReference>
<dbReference type="Proteomes" id="UP001345219">
    <property type="component" value="Chromosome 21"/>
</dbReference>
<dbReference type="SUPFAM" id="SSF57850">
    <property type="entry name" value="RING/U-box"/>
    <property type="match status" value="1"/>
</dbReference>
<evidence type="ECO:0000256" key="6">
    <source>
        <dbReference type="ARBA" id="ARBA00022771"/>
    </source>
</evidence>
<evidence type="ECO:0000256" key="4">
    <source>
        <dbReference type="ARBA" id="ARBA00022679"/>
    </source>
</evidence>
<dbReference type="PROSITE" id="PS00518">
    <property type="entry name" value="ZF_RING_1"/>
    <property type="match status" value="1"/>
</dbReference>
<evidence type="ECO:0000256" key="2">
    <source>
        <dbReference type="ARBA" id="ARBA00004308"/>
    </source>
</evidence>
<dbReference type="InterPro" id="IPR017907">
    <property type="entry name" value="Znf_RING_CS"/>
</dbReference>
<dbReference type="Pfam" id="PF13923">
    <property type="entry name" value="zf-C3HC4_2"/>
    <property type="match status" value="1"/>
</dbReference>
<comment type="pathway">
    <text evidence="3 11">Protein modification; protein ubiquitination.</text>
</comment>
<feature type="domain" description="RING-type" evidence="13">
    <location>
        <begin position="138"/>
        <end position="179"/>
    </location>
</feature>
<evidence type="ECO:0000313" key="14">
    <source>
        <dbReference type="EMBL" id="KAK4749279.1"/>
    </source>
</evidence>
<evidence type="ECO:0000256" key="8">
    <source>
        <dbReference type="ARBA" id="ARBA00022833"/>
    </source>
</evidence>
<gene>
    <name evidence="14" type="ORF">SAY87_026728</name>
</gene>
<evidence type="ECO:0000256" key="11">
    <source>
        <dbReference type="RuleBase" id="RU369090"/>
    </source>
</evidence>
<comment type="caution">
    <text evidence="14">The sequence shown here is derived from an EMBL/GenBank/DDBJ whole genome shotgun (WGS) entry which is preliminary data.</text>
</comment>
<dbReference type="InterPro" id="IPR001841">
    <property type="entry name" value="Znf_RING"/>
</dbReference>
<dbReference type="GO" id="GO:0008270">
    <property type="term" value="F:zinc ion binding"/>
    <property type="evidence" value="ECO:0007669"/>
    <property type="project" value="UniProtKB-KW"/>
</dbReference>
<comment type="subcellular location">
    <subcellularLocation>
        <location evidence="2">Endomembrane system</location>
    </subcellularLocation>
    <subcellularLocation>
        <location evidence="11">Endoplasmic reticulum membrane</location>
        <topology evidence="11">Single-pass type IV membrane protein</topology>
    </subcellularLocation>
</comment>
<keyword evidence="4 11" id="KW-0808">Transferase</keyword>
<dbReference type="EMBL" id="JAXIOK010000018">
    <property type="protein sequence ID" value="KAK4749279.1"/>
    <property type="molecule type" value="Genomic_DNA"/>
</dbReference>
<feature type="compositionally biased region" description="Polar residues" evidence="12">
    <location>
        <begin position="13"/>
        <end position="22"/>
    </location>
</feature>
<dbReference type="Gene3D" id="3.30.40.10">
    <property type="entry name" value="Zinc/RING finger domain, C3HC4 (zinc finger)"/>
    <property type="match status" value="1"/>
</dbReference>
<comment type="domain">
    <text evidence="11">The RING-type zinc finger domain is responsible for E3 ligase activity.</text>
</comment>
<keyword evidence="15" id="KW-1185">Reference proteome</keyword>
<evidence type="ECO:0000256" key="1">
    <source>
        <dbReference type="ARBA" id="ARBA00000900"/>
    </source>
</evidence>
<evidence type="ECO:0000256" key="7">
    <source>
        <dbReference type="ARBA" id="ARBA00022786"/>
    </source>
</evidence>
<organism evidence="14 15">
    <name type="scientific">Trapa incisa</name>
    <dbReference type="NCBI Taxonomy" id="236973"/>
    <lineage>
        <taxon>Eukaryota</taxon>
        <taxon>Viridiplantae</taxon>
        <taxon>Streptophyta</taxon>
        <taxon>Embryophyta</taxon>
        <taxon>Tracheophyta</taxon>
        <taxon>Spermatophyta</taxon>
        <taxon>Magnoliopsida</taxon>
        <taxon>eudicotyledons</taxon>
        <taxon>Gunneridae</taxon>
        <taxon>Pentapetalae</taxon>
        <taxon>rosids</taxon>
        <taxon>malvids</taxon>
        <taxon>Myrtales</taxon>
        <taxon>Lythraceae</taxon>
        <taxon>Trapa</taxon>
    </lineage>
</organism>
<evidence type="ECO:0000256" key="9">
    <source>
        <dbReference type="ARBA" id="ARBA00023136"/>
    </source>
</evidence>
<dbReference type="GO" id="GO:0006511">
    <property type="term" value="P:ubiquitin-dependent protein catabolic process"/>
    <property type="evidence" value="ECO:0007669"/>
    <property type="project" value="UniProtKB-UniRule"/>
</dbReference>
<proteinExistence type="predicted"/>
<keyword evidence="11" id="KW-0256">Endoplasmic reticulum</keyword>
<dbReference type="InterPro" id="IPR045103">
    <property type="entry name" value="RNF5/RNF185-like"/>
</dbReference>
<dbReference type="CDD" id="cd16745">
    <property type="entry name" value="RING-HC_AtRMA-like"/>
    <property type="match status" value="1"/>
</dbReference>
<keyword evidence="5 11" id="KW-0479">Metal-binding</keyword>
<dbReference type="GO" id="GO:0005789">
    <property type="term" value="C:endoplasmic reticulum membrane"/>
    <property type="evidence" value="ECO:0007669"/>
    <property type="project" value="UniProtKB-SubCell"/>
</dbReference>
<keyword evidence="8 11" id="KW-0862">Zinc</keyword>
<keyword evidence="9" id="KW-0472">Membrane</keyword>
<evidence type="ECO:0000259" key="13">
    <source>
        <dbReference type="PROSITE" id="PS50089"/>
    </source>
</evidence>
<dbReference type="InterPro" id="IPR013083">
    <property type="entry name" value="Znf_RING/FYVE/PHD"/>
</dbReference>
<comment type="catalytic activity">
    <reaction evidence="1 11">
        <text>S-ubiquitinyl-[E2 ubiquitin-conjugating enzyme]-L-cysteine + [acceptor protein]-L-lysine = [E2 ubiquitin-conjugating enzyme]-L-cysteine + N(6)-ubiquitinyl-[acceptor protein]-L-lysine.</text>
        <dbReference type="EC" id="2.3.2.27"/>
    </reaction>
</comment>
<evidence type="ECO:0000256" key="12">
    <source>
        <dbReference type="SAM" id="MobiDB-lite"/>
    </source>
</evidence>
<protein>
    <recommendedName>
        <fullName evidence="11">E3 ubiquitin-protein ligase RMA</fullName>
        <ecNumber evidence="11">2.3.2.27</ecNumber>
    </recommendedName>
    <alternativeName>
        <fullName evidence="11">Protein RING membrane-anchor</fullName>
    </alternativeName>
    <alternativeName>
        <fullName evidence="11">RING-type E3 ubiquitin transferase RMA</fullName>
    </alternativeName>
</protein>
<dbReference type="EC" id="2.3.2.27" evidence="11"/>
<evidence type="ECO:0000256" key="5">
    <source>
        <dbReference type="ARBA" id="ARBA00022723"/>
    </source>
</evidence>
<accession>A0AAN7H1N3</accession>
<dbReference type="SMART" id="SM00184">
    <property type="entry name" value="RING"/>
    <property type="match status" value="1"/>
</dbReference>
<keyword evidence="7 11" id="KW-0833">Ubl conjugation pathway</keyword>
<reference evidence="14 15" key="1">
    <citation type="journal article" date="2023" name="Hortic Res">
        <title>Pangenome of water caltrop reveals structural variations and asymmetric subgenome divergence after allopolyploidization.</title>
        <authorList>
            <person name="Zhang X."/>
            <person name="Chen Y."/>
            <person name="Wang L."/>
            <person name="Yuan Y."/>
            <person name="Fang M."/>
            <person name="Shi L."/>
            <person name="Lu R."/>
            <person name="Comes H.P."/>
            <person name="Ma Y."/>
            <person name="Chen Y."/>
            <person name="Huang G."/>
            <person name="Zhou Y."/>
            <person name="Zheng Z."/>
            <person name="Qiu Y."/>
        </authorList>
    </citation>
    <scope>NUCLEOTIDE SEQUENCE [LARGE SCALE GENOMIC DNA]</scope>
    <source>
        <tissue evidence="14">Roots</tissue>
    </source>
</reference>
<keyword evidence="6 10" id="KW-0863">Zinc-finger</keyword>
<sequence>MAEEAFNTMNLDLNLVPTSSPEPGSGSVHGEPPNLDNWIDESILQFRVAAQQRVRQRSRLRHVQIPRVPSIAMNLNELVIDSGDGAGVQAGEGSAAAAEGGLEIPKSCDNVTGFAENRTADKDDAENCGANDGSFFDCNICFDLARDPVVTCCGHLFCWPCLYRWLHAHAEVKECPVCKGEVTVKNVTPIYGRGNHRVHEPEDDLDFKIPLRPHAHRVESMRQPYHRTAINIPLEEMIERLGSRFDLTRDLVPPAEPESTLGAGLRTSLPLERFLLDSVFHNRDQNPFLPLDNRTSPSLEEFLLTREIPDRAQNHVLPPDIVDLAQSGATSLDDSFHHRLRLRSIVRRRIQDLGNTIPPHSSVMITESLVEAYMRNQGLRSLVNHRDSFLSIADIINSESQVVTAMGIDSLASHSTSSSRQRIDSSWITDLTGGNSRASRRRRLN</sequence>
<name>A0AAN7H1N3_9MYRT</name>
<evidence type="ECO:0000256" key="3">
    <source>
        <dbReference type="ARBA" id="ARBA00004906"/>
    </source>
</evidence>
<dbReference type="AlphaFoldDB" id="A0AAN7H1N3"/>